<dbReference type="PANTHER" id="PTHR30383:SF31">
    <property type="entry name" value="SGNH HYDROLASE-TYPE ESTERASE DOMAIN-CONTAINING PROTEIN-RELATED"/>
    <property type="match status" value="1"/>
</dbReference>
<dbReference type="Proteomes" id="UP000800036">
    <property type="component" value="Unassembled WGS sequence"/>
</dbReference>
<dbReference type="Pfam" id="PF13472">
    <property type="entry name" value="Lipase_GDSL_2"/>
    <property type="match status" value="1"/>
</dbReference>
<proteinExistence type="predicted"/>
<dbReference type="EMBL" id="ML976658">
    <property type="protein sequence ID" value="KAF1979182.1"/>
    <property type="molecule type" value="Genomic_DNA"/>
</dbReference>
<dbReference type="Gene3D" id="3.40.50.1110">
    <property type="entry name" value="SGNH hydrolase"/>
    <property type="match status" value="1"/>
</dbReference>
<dbReference type="InterPro" id="IPR013830">
    <property type="entry name" value="SGNH_hydro"/>
</dbReference>
<dbReference type="InterPro" id="IPR051532">
    <property type="entry name" value="Ester_Hydrolysis_Enzymes"/>
</dbReference>
<accession>A0A6A5VU00</accession>
<dbReference type="SUPFAM" id="SSF52266">
    <property type="entry name" value="SGNH hydrolase"/>
    <property type="match status" value="1"/>
</dbReference>
<dbReference type="AlphaFoldDB" id="A0A6A5VU00"/>
<reference evidence="2" key="1">
    <citation type="journal article" date="2020" name="Stud. Mycol.">
        <title>101 Dothideomycetes genomes: a test case for predicting lifestyles and emergence of pathogens.</title>
        <authorList>
            <person name="Haridas S."/>
            <person name="Albert R."/>
            <person name="Binder M."/>
            <person name="Bloem J."/>
            <person name="Labutti K."/>
            <person name="Salamov A."/>
            <person name="Andreopoulos B."/>
            <person name="Baker S."/>
            <person name="Barry K."/>
            <person name="Bills G."/>
            <person name="Bluhm B."/>
            <person name="Cannon C."/>
            <person name="Castanera R."/>
            <person name="Culley D."/>
            <person name="Daum C."/>
            <person name="Ezra D."/>
            <person name="Gonzalez J."/>
            <person name="Henrissat B."/>
            <person name="Kuo A."/>
            <person name="Liang C."/>
            <person name="Lipzen A."/>
            <person name="Lutzoni F."/>
            <person name="Magnuson J."/>
            <person name="Mondo S."/>
            <person name="Nolan M."/>
            <person name="Ohm R."/>
            <person name="Pangilinan J."/>
            <person name="Park H.-J."/>
            <person name="Ramirez L."/>
            <person name="Alfaro M."/>
            <person name="Sun H."/>
            <person name="Tritt A."/>
            <person name="Yoshinaga Y."/>
            <person name="Zwiers L.-H."/>
            <person name="Turgeon B."/>
            <person name="Goodwin S."/>
            <person name="Spatafora J."/>
            <person name="Crous P."/>
            <person name="Grigoriev I."/>
        </authorList>
    </citation>
    <scope>NUCLEOTIDE SEQUENCE</scope>
    <source>
        <strain evidence="2">CBS 107.79</strain>
    </source>
</reference>
<protein>
    <submittedName>
        <fullName evidence="2">SGNH hydrolase</fullName>
    </submittedName>
</protein>
<name>A0A6A5VU00_9PLEO</name>
<sequence length="213" mass="23761">FPLHILPLGASITWGQQSTDGNGYREHLRNLLQERSTVVDMVGSVQSGQMGDNNNEGHPGARLHQVARYAKVGRVFKPNLILINAGTNDVVKEDPEYPIEKIGERMDALVGQLFEENPGVTIILSTLLVNGHDDADKRIREIVNPQYNDIVKFRQQKMQRILLADLYSACKVVDLVDGTHPNDEGYKKVAEAWLKAIQQAGHEGLLVEPRHVV</sequence>
<keyword evidence="2" id="KW-0378">Hydrolase</keyword>
<evidence type="ECO:0000313" key="2">
    <source>
        <dbReference type="EMBL" id="KAF1979182.1"/>
    </source>
</evidence>
<dbReference type="InterPro" id="IPR036514">
    <property type="entry name" value="SGNH_hydro_sf"/>
</dbReference>
<evidence type="ECO:0000259" key="1">
    <source>
        <dbReference type="Pfam" id="PF13472"/>
    </source>
</evidence>
<organism evidence="2 3">
    <name type="scientific">Bimuria novae-zelandiae CBS 107.79</name>
    <dbReference type="NCBI Taxonomy" id="1447943"/>
    <lineage>
        <taxon>Eukaryota</taxon>
        <taxon>Fungi</taxon>
        <taxon>Dikarya</taxon>
        <taxon>Ascomycota</taxon>
        <taxon>Pezizomycotina</taxon>
        <taxon>Dothideomycetes</taxon>
        <taxon>Pleosporomycetidae</taxon>
        <taxon>Pleosporales</taxon>
        <taxon>Massarineae</taxon>
        <taxon>Didymosphaeriaceae</taxon>
        <taxon>Bimuria</taxon>
    </lineage>
</organism>
<gene>
    <name evidence="2" type="ORF">BU23DRAFT_376569</name>
</gene>
<feature type="non-terminal residue" evidence="2">
    <location>
        <position position="213"/>
    </location>
</feature>
<dbReference type="OrthoDB" id="3915838at2759"/>
<keyword evidence="3" id="KW-1185">Reference proteome</keyword>
<feature type="domain" description="SGNH hydrolase-type esterase" evidence="1">
    <location>
        <begin position="8"/>
        <end position="187"/>
    </location>
</feature>
<evidence type="ECO:0000313" key="3">
    <source>
        <dbReference type="Proteomes" id="UP000800036"/>
    </source>
</evidence>
<dbReference type="CDD" id="cd01833">
    <property type="entry name" value="XynB_like"/>
    <property type="match status" value="1"/>
</dbReference>
<feature type="non-terminal residue" evidence="2">
    <location>
        <position position="1"/>
    </location>
</feature>
<dbReference type="PANTHER" id="PTHR30383">
    <property type="entry name" value="THIOESTERASE 1/PROTEASE 1/LYSOPHOSPHOLIPASE L1"/>
    <property type="match status" value="1"/>
</dbReference>
<dbReference type="GO" id="GO:0004622">
    <property type="term" value="F:phosphatidylcholine lysophospholipase activity"/>
    <property type="evidence" value="ECO:0007669"/>
    <property type="project" value="TreeGrafter"/>
</dbReference>